<feature type="domain" description="Water stress and hypersensitive response" evidence="2">
    <location>
        <begin position="40"/>
        <end position="158"/>
    </location>
</feature>
<dbReference type="InterPro" id="IPR013990">
    <property type="entry name" value="WHy-dom"/>
</dbReference>
<dbReference type="InterPro" id="IPR004864">
    <property type="entry name" value="LEA_2"/>
</dbReference>
<feature type="domain" description="Water stress and hypersensitive response" evidence="2">
    <location>
        <begin position="188"/>
        <end position="306"/>
    </location>
</feature>
<dbReference type="Pfam" id="PF03168">
    <property type="entry name" value="LEA_2"/>
    <property type="match status" value="2"/>
</dbReference>
<dbReference type="SMART" id="SM00769">
    <property type="entry name" value="WHy"/>
    <property type="match status" value="2"/>
</dbReference>
<reference evidence="3 4" key="1">
    <citation type="submission" date="2018-11" db="EMBL/GenBank/DDBJ databases">
        <title>Genome sequences of Natronomonas sp. CBA1133.</title>
        <authorList>
            <person name="Roh S.W."/>
            <person name="Cha I.-T."/>
        </authorList>
    </citation>
    <scope>NUCLEOTIDE SEQUENCE [LARGE SCALE GENOMIC DNA]</scope>
    <source>
        <strain evidence="3 4">CBA1133</strain>
    </source>
</reference>
<protein>
    <recommendedName>
        <fullName evidence="2">Water stress and hypersensitive response domain-containing protein</fullName>
    </recommendedName>
</protein>
<evidence type="ECO:0000313" key="4">
    <source>
        <dbReference type="Proteomes" id="UP000270581"/>
    </source>
</evidence>
<dbReference type="InterPro" id="IPR013783">
    <property type="entry name" value="Ig-like_fold"/>
</dbReference>
<accession>A0AAJ4R9Y1</accession>
<dbReference type="AlphaFoldDB" id="A0AAJ4R9Y1"/>
<gene>
    <name evidence="3" type="ORF">Nmn1133_09490</name>
</gene>
<evidence type="ECO:0000259" key="2">
    <source>
        <dbReference type="SMART" id="SM00769"/>
    </source>
</evidence>
<proteinExistence type="predicted"/>
<dbReference type="SUPFAM" id="SSF117070">
    <property type="entry name" value="LEA14-like"/>
    <property type="match status" value="2"/>
</dbReference>
<dbReference type="EMBL" id="RJJC01000001">
    <property type="protein sequence ID" value="RNJ26891.1"/>
    <property type="molecule type" value="Genomic_DNA"/>
</dbReference>
<dbReference type="RefSeq" id="WP_123124288.1">
    <property type="nucleotide sequence ID" value="NZ_QKNW01000001.1"/>
</dbReference>
<feature type="region of interest" description="Disordered" evidence="1">
    <location>
        <begin position="313"/>
        <end position="371"/>
    </location>
</feature>
<evidence type="ECO:0000313" key="3">
    <source>
        <dbReference type="EMBL" id="RNJ26891.1"/>
    </source>
</evidence>
<comment type="caution">
    <text evidence="3">The sequence shown here is derived from an EMBL/GenBank/DDBJ whole genome shotgun (WGS) entry which is preliminary data.</text>
</comment>
<dbReference type="Proteomes" id="UP000270581">
    <property type="component" value="Unassembled WGS sequence"/>
</dbReference>
<evidence type="ECO:0000256" key="1">
    <source>
        <dbReference type="SAM" id="MobiDB-lite"/>
    </source>
</evidence>
<dbReference type="GO" id="GO:0009269">
    <property type="term" value="P:response to desiccation"/>
    <property type="evidence" value="ECO:0007669"/>
    <property type="project" value="InterPro"/>
</dbReference>
<sequence length="371" mass="39660">MSLKTLLFGSKLKVAVTALVVVAGSVGGAFALGVIGVPSVGTVDNSFGPVDDETTVINTDLVVVNPNPIGVRLGDSRIDYTVRMNDVPMASGNKSGLQIGSGNTTLAFSTRMDNSQIPPWWASHVRNNETTVVTIDANVSASLLGQRSTQLTQEREIQTDLIGQFNSDETRPVSGPDNPLIENPFLYVNATRAQWGTVTDAETPIAMEFDAYNPQTQPYTITSVGYNVTMNGIPVGDGVTERPYVIEGETTETIETTPTIDNSRLDDWWVSHLENEQVTDLRIDFYARVELPTGNTIRVPLDELTYERTIETDIFGTNGATNETTGDGGTPTPTPTDDEQTPADDGTATPTASPTGTDTPTATPTDDGGLL</sequence>
<name>A0AAJ4R9Y1_9EURY</name>
<feature type="compositionally biased region" description="Low complexity" evidence="1">
    <location>
        <begin position="343"/>
        <end position="371"/>
    </location>
</feature>
<organism evidence="3 4">
    <name type="scientific">Halosegnis longus</name>
    <dbReference type="NCBI Taxonomy" id="2216012"/>
    <lineage>
        <taxon>Archaea</taxon>
        <taxon>Methanobacteriati</taxon>
        <taxon>Methanobacteriota</taxon>
        <taxon>Stenosarchaea group</taxon>
        <taxon>Halobacteria</taxon>
        <taxon>Halobacteriales</taxon>
        <taxon>Natronomonadaceae</taxon>
        <taxon>Halosegnis</taxon>
    </lineage>
</organism>
<keyword evidence="4" id="KW-1185">Reference proteome</keyword>
<dbReference type="Gene3D" id="2.60.40.10">
    <property type="entry name" value="Immunoglobulins"/>
    <property type="match status" value="2"/>
</dbReference>